<evidence type="ECO:0000313" key="2">
    <source>
        <dbReference type="EMBL" id="KAH0564234.1"/>
    </source>
</evidence>
<evidence type="ECO:0000313" key="3">
    <source>
        <dbReference type="Proteomes" id="UP000826195"/>
    </source>
</evidence>
<gene>
    <name evidence="2" type="ORF">KQX54_010474</name>
</gene>
<accession>A0AAV7J2I3</accession>
<proteinExistence type="predicted"/>
<dbReference type="Proteomes" id="UP000826195">
    <property type="component" value="Unassembled WGS sequence"/>
</dbReference>
<protein>
    <submittedName>
        <fullName evidence="2">Uncharacterized protein</fullName>
    </submittedName>
</protein>
<feature type="compositionally biased region" description="Gly residues" evidence="1">
    <location>
        <begin position="1"/>
        <end position="10"/>
    </location>
</feature>
<feature type="region of interest" description="Disordered" evidence="1">
    <location>
        <begin position="1"/>
        <end position="20"/>
    </location>
</feature>
<dbReference type="AlphaFoldDB" id="A0AAV7J2I3"/>
<keyword evidence="3" id="KW-1185">Reference proteome</keyword>
<reference evidence="2 3" key="1">
    <citation type="journal article" date="2021" name="J. Hered.">
        <title>A chromosome-level genome assembly of the parasitoid wasp, Cotesia glomerata (Hymenoptera: Braconidae).</title>
        <authorList>
            <person name="Pinto B.J."/>
            <person name="Weis J.J."/>
            <person name="Gamble T."/>
            <person name="Ode P.J."/>
            <person name="Paul R."/>
            <person name="Zaspel J.M."/>
        </authorList>
    </citation>
    <scope>NUCLEOTIDE SEQUENCE [LARGE SCALE GENOMIC DNA]</scope>
    <source>
        <strain evidence="2">CgM1</strain>
    </source>
</reference>
<dbReference type="EMBL" id="JAHXZJ010000002">
    <property type="protein sequence ID" value="KAH0564234.1"/>
    <property type="molecule type" value="Genomic_DNA"/>
</dbReference>
<name>A0AAV7J2I3_COTGL</name>
<organism evidence="2 3">
    <name type="scientific">Cotesia glomerata</name>
    <name type="common">Lepidopteran parasitic wasp</name>
    <name type="synonym">Apanteles glomeratus</name>
    <dbReference type="NCBI Taxonomy" id="32391"/>
    <lineage>
        <taxon>Eukaryota</taxon>
        <taxon>Metazoa</taxon>
        <taxon>Ecdysozoa</taxon>
        <taxon>Arthropoda</taxon>
        <taxon>Hexapoda</taxon>
        <taxon>Insecta</taxon>
        <taxon>Pterygota</taxon>
        <taxon>Neoptera</taxon>
        <taxon>Endopterygota</taxon>
        <taxon>Hymenoptera</taxon>
        <taxon>Apocrita</taxon>
        <taxon>Ichneumonoidea</taxon>
        <taxon>Braconidae</taxon>
        <taxon>Microgastrinae</taxon>
        <taxon>Cotesia</taxon>
    </lineage>
</organism>
<comment type="caution">
    <text evidence="2">The sequence shown here is derived from an EMBL/GenBank/DDBJ whole genome shotgun (WGS) entry which is preliminary data.</text>
</comment>
<sequence>MVDGIAGGSEGTASSEGSRCVPATTMRLGLRVPRADASIPAGESTLGPTNEIWLKLQPRAEEVELGW</sequence>
<evidence type="ECO:0000256" key="1">
    <source>
        <dbReference type="SAM" id="MobiDB-lite"/>
    </source>
</evidence>